<keyword evidence="2 5" id="KW-0812">Transmembrane</keyword>
<evidence type="ECO:0000313" key="7">
    <source>
        <dbReference type="Proteomes" id="UP000317557"/>
    </source>
</evidence>
<dbReference type="SUPFAM" id="SSF81340">
    <property type="entry name" value="Clc chloride channel"/>
    <property type="match status" value="1"/>
</dbReference>
<dbReference type="OrthoDB" id="9767361at2"/>
<keyword evidence="7" id="KW-1185">Reference proteome</keyword>
<feature type="transmembrane region" description="Helical" evidence="5">
    <location>
        <begin position="245"/>
        <end position="269"/>
    </location>
</feature>
<feature type="transmembrane region" description="Helical" evidence="5">
    <location>
        <begin position="358"/>
        <end position="377"/>
    </location>
</feature>
<accession>A0A521D479</accession>
<dbReference type="Pfam" id="PF00654">
    <property type="entry name" value="Voltage_CLC"/>
    <property type="match status" value="1"/>
</dbReference>
<feature type="transmembrane region" description="Helical" evidence="5">
    <location>
        <begin position="383"/>
        <end position="400"/>
    </location>
</feature>
<gene>
    <name evidence="6" type="ORF">SAMN06265219_10788</name>
</gene>
<evidence type="ECO:0000256" key="1">
    <source>
        <dbReference type="ARBA" id="ARBA00004141"/>
    </source>
</evidence>
<evidence type="ECO:0000256" key="3">
    <source>
        <dbReference type="ARBA" id="ARBA00022989"/>
    </source>
</evidence>
<dbReference type="AlphaFoldDB" id="A0A521D479"/>
<dbReference type="RefSeq" id="WP_142454335.1">
    <property type="nucleotide sequence ID" value="NZ_FXTP01000007.1"/>
</dbReference>
<keyword evidence="4 5" id="KW-0472">Membrane</keyword>
<dbReference type="PRINTS" id="PR00762">
    <property type="entry name" value="CLCHANNEL"/>
</dbReference>
<feature type="transmembrane region" description="Helical" evidence="5">
    <location>
        <begin position="203"/>
        <end position="225"/>
    </location>
</feature>
<feature type="transmembrane region" description="Helical" evidence="5">
    <location>
        <begin position="27"/>
        <end position="55"/>
    </location>
</feature>
<comment type="subcellular location">
    <subcellularLocation>
        <location evidence="1">Membrane</location>
        <topology evidence="1">Multi-pass membrane protein</topology>
    </subcellularLocation>
</comment>
<dbReference type="EMBL" id="FXTP01000007">
    <property type="protein sequence ID" value="SMO66442.1"/>
    <property type="molecule type" value="Genomic_DNA"/>
</dbReference>
<dbReference type="InterPro" id="IPR014743">
    <property type="entry name" value="Cl-channel_core"/>
</dbReference>
<feature type="transmembrane region" description="Helical" evidence="5">
    <location>
        <begin position="168"/>
        <end position="191"/>
    </location>
</feature>
<dbReference type="GO" id="GO:0015108">
    <property type="term" value="F:chloride transmembrane transporter activity"/>
    <property type="evidence" value="ECO:0007669"/>
    <property type="project" value="InterPro"/>
</dbReference>
<evidence type="ECO:0000256" key="5">
    <source>
        <dbReference type="SAM" id="Phobius"/>
    </source>
</evidence>
<dbReference type="InterPro" id="IPR050368">
    <property type="entry name" value="ClC-type_chloride_channel"/>
</dbReference>
<evidence type="ECO:0000256" key="2">
    <source>
        <dbReference type="ARBA" id="ARBA00022692"/>
    </source>
</evidence>
<dbReference type="Proteomes" id="UP000317557">
    <property type="component" value="Unassembled WGS sequence"/>
</dbReference>
<sequence>MKKFSIPSFLQAPGRSKENRLMPYGQTILWAVIIGLLGGLIATIYYGILAGGLYVIWDVIQPALQAGFKVKGAEMFSIVLLTTIGGIIVGFLMKYLRTPGEISAVVNNIHVKQGRMDPKQNPSMFINSLTSIVFGGSAGPEAPLVQLIGSSGSKLGEKLKLHGDLIRTFTFCGMAAALGAFFGAPIGGALFALEIPHNRGLEYYEALIPSVISAIAAFVVFRLFIGYEGALYQLPQLTDMSMLFVFEGIGMGIIGAGIAILFIIIFRRIDKLLFPLKKYPVLLGSVGGVTIGLLAITIPANFITTPLFWSEFQIIDLINGISTLQLNYSLWGAVGLLVLLVFVKMLSISFTLHSGYRGGFIFPLFFIGASSGIAISLATSQFIPMPVAIIGLMAAVNVGVTKTPISTSIILISLTGGALFPVVAAASVTSYICTERVRLINTQQHRKDNSSPMHRVWRWKEH</sequence>
<dbReference type="PANTHER" id="PTHR43427:SF12">
    <property type="entry name" value="CHLORIDE TRANSPORTER"/>
    <property type="match status" value="1"/>
</dbReference>
<feature type="transmembrane region" description="Helical" evidence="5">
    <location>
        <begin position="328"/>
        <end position="346"/>
    </location>
</feature>
<dbReference type="PANTHER" id="PTHR43427">
    <property type="entry name" value="CHLORIDE CHANNEL PROTEIN CLC-E"/>
    <property type="match status" value="1"/>
</dbReference>
<evidence type="ECO:0000313" key="6">
    <source>
        <dbReference type="EMBL" id="SMO66442.1"/>
    </source>
</evidence>
<dbReference type="InterPro" id="IPR001807">
    <property type="entry name" value="ClC"/>
</dbReference>
<dbReference type="CDD" id="cd00400">
    <property type="entry name" value="Voltage_gated_ClC"/>
    <property type="match status" value="1"/>
</dbReference>
<proteinExistence type="predicted"/>
<dbReference type="GO" id="GO:0016020">
    <property type="term" value="C:membrane"/>
    <property type="evidence" value="ECO:0007669"/>
    <property type="project" value="UniProtKB-SubCell"/>
</dbReference>
<name>A0A521D479_9BACT</name>
<reference evidence="6 7" key="1">
    <citation type="submission" date="2017-05" db="EMBL/GenBank/DDBJ databases">
        <authorList>
            <person name="Varghese N."/>
            <person name="Submissions S."/>
        </authorList>
    </citation>
    <scope>NUCLEOTIDE SEQUENCE [LARGE SCALE GENOMIC DNA]</scope>
    <source>
        <strain evidence="6 7">DSM 21985</strain>
    </source>
</reference>
<protein>
    <submittedName>
        <fullName evidence="6">H+/Cl-antiporter ClcA</fullName>
    </submittedName>
</protein>
<feature type="transmembrane region" description="Helical" evidence="5">
    <location>
        <begin position="281"/>
        <end position="308"/>
    </location>
</feature>
<organism evidence="6 7">
    <name type="scientific">Gracilimonas mengyeensis</name>
    <dbReference type="NCBI Taxonomy" id="1302730"/>
    <lineage>
        <taxon>Bacteria</taxon>
        <taxon>Pseudomonadati</taxon>
        <taxon>Balneolota</taxon>
        <taxon>Balneolia</taxon>
        <taxon>Balneolales</taxon>
        <taxon>Balneolaceae</taxon>
        <taxon>Gracilimonas</taxon>
    </lineage>
</organism>
<feature type="transmembrane region" description="Helical" evidence="5">
    <location>
        <begin position="409"/>
        <end position="432"/>
    </location>
</feature>
<dbReference type="Gene3D" id="1.10.3080.10">
    <property type="entry name" value="Clc chloride channel"/>
    <property type="match status" value="1"/>
</dbReference>
<keyword evidence="3 5" id="KW-1133">Transmembrane helix</keyword>
<feature type="transmembrane region" description="Helical" evidence="5">
    <location>
        <begin position="75"/>
        <end position="93"/>
    </location>
</feature>
<evidence type="ECO:0000256" key="4">
    <source>
        <dbReference type="ARBA" id="ARBA00023136"/>
    </source>
</evidence>